<organism evidence="1 2">
    <name type="scientific">Pseudomonas synxantha</name>
    <dbReference type="NCBI Taxonomy" id="47883"/>
    <lineage>
        <taxon>Bacteria</taxon>
        <taxon>Pseudomonadati</taxon>
        <taxon>Pseudomonadota</taxon>
        <taxon>Gammaproteobacteria</taxon>
        <taxon>Pseudomonadales</taxon>
        <taxon>Pseudomonadaceae</taxon>
        <taxon>Pseudomonas</taxon>
    </lineage>
</organism>
<gene>
    <name evidence="1" type="ORF">J2X87_004172</name>
</gene>
<keyword evidence="1" id="KW-0645">Protease</keyword>
<keyword evidence="1" id="KW-0378">Hydrolase</keyword>
<evidence type="ECO:0000313" key="2">
    <source>
        <dbReference type="Proteomes" id="UP001259420"/>
    </source>
</evidence>
<proteinExistence type="predicted"/>
<reference evidence="1" key="1">
    <citation type="submission" date="2023-07" db="EMBL/GenBank/DDBJ databases">
        <title>Sorghum-associated microbial communities from plants grown in Nebraska, USA.</title>
        <authorList>
            <person name="Schachtman D."/>
        </authorList>
    </citation>
    <scope>NUCLEOTIDE SEQUENCE</scope>
    <source>
        <strain evidence="1">BE46</strain>
    </source>
</reference>
<name>A0ACC6JRZ2_9PSED</name>
<protein>
    <submittedName>
        <fullName evidence="1">Zn-dependent metalloprotease</fullName>
    </submittedName>
</protein>
<dbReference type="Proteomes" id="UP001259420">
    <property type="component" value="Unassembled WGS sequence"/>
</dbReference>
<evidence type="ECO:0000313" key="1">
    <source>
        <dbReference type="EMBL" id="MDR6609075.1"/>
    </source>
</evidence>
<comment type="caution">
    <text evidence="1">The sequence shown here is derived from an EMBL/GenBank/DDBJ whole genome shotgun (WGS) entry which is preliminary data.</text>
</comment>
<keyword evidence="1" id="KW-0482">Metalloprotease</keyword>
<sequence>MATLKKVRGNGLKCFSIHSADDSARSTFAALAQERPSIRAFSAAAVSTEAADPETAAKRYLRQALESNEAPDFKAPVTPTAESRFKVIGTETVPLTKTRTVKFRQMLHDIPVYGSLVTVELDENNELVSLNSSLGEPSDVKPVAKISAQEAAASVMANTPYKKVLKDIVPRLQFYFEAARSKWRLAFIFEDVPVTVDRKSNAKTTPTAHFFDYVVDAQTGRVIAELPRTPTMATQVETAMDALNTERQFRIEVNDGLSILQDQMYNITTYDFAFGDPSENDSDLPGSLISPDWPPAAVSAHANAIVVAGFLRTVVKRNNIDDRGGAMDSSVNCVVRADSTGLQWVNAYWNGRQMVYGQMLRDGQLLTLAAALDIVGHEMFHGVTDSTSRLEYSGQSGALNESYSDIFGILIANWIEPDTKNWKWTIGDGFGRGGAPFRNFADPTKRDQPDNMRDFRVSPNTYDGDWGGVHINSGIHNKACYLMLSAEDASGMVFIPAEVAAIFYLALTQQLSRTSQFAASRSGALSAARSLYRNEPQDARDRKIAAVKAAFDEVGIE</sequence>
<dbReference type="EMBL" id="JAVDSD010000009">
    <property type="protein sequence ID" value="MDR6609075.1"/>
    <property type="molecule type" value="Genomic_DNA"/>
</dbReference>
<keyword evidence="2" id="KW-1185">Reference proteome</keyword>
<accession>A0ACC6JRZ2</accession>